<dbReference type="InterPro" id="IPR011006">
    <property type="entry name" value="CheY-like_superfamily"/>
</dbReference>
<dbReference type="PROSITE" id="PS50110">
    <property type="entry name" value="RESPONSE_REGULATORY"/>
    <property type="match status" value="1"/>
</dbReference>
<dbReference type="RefSeq" id="WP_205723341.1">
    <property type="nucleotide sequence ID" value="NZ_CP070608.1"/>
</dbReference>
<dbReference type="AlphaFoldDB" id="A0A974WKE0"/>
<dbReference type="Pfam" id="PF00072">
    <property type="entry name" value="Response_reg"/>
    <property type="match status" value="1"/>
</dbReference>
<dbReference type="Proteomes" id="UP000662783">
    <property type="component" value="Chromosome"/>
</dbReference>
<dbReference type="SUPFAM" id="SSF52172">
    <property type="entry name" value="CheY-like"/>
    <property type="match status" value="1"/>
</dbReference>
<dbReference type="KEGG" id="fuv:JR347_07035"/>
<accession>A0A974WKE0</accession>
<dbReference type="EMBL" id="CP070608">
    <property type="protein sequence ID" value="QSE98827.1"/>
    <property type="molecule type" value="Genomic_DNA"/>
</dbReference>
<dbReference type="Gene3D" id="3.40.50.2300">
    <property type="match status" value="1"/>
</dbReference>
<dbReference type="PANTHER" id="PTHR44520:SF1">
    <property type="entry name" value="TWO-COMPONENT SYSTEM REGULATORY PROTEIN"/>
    <property type="match status" value="1"/>
</dbReference>
<evidence type="ECO:0000259" key="2">
    <source>
        <dbReference type="PROSITE" id="PS50110"/>
    </source>
</evidence>
<evidence type="ECO:0000256" key="1">
    <source>
        <dbReference type="PROSITE-ProRule" id="PRU00169"/>
    </source>
</evidence>
<reference evidence="3" key="1">
    <citation type="submission" date="2021-02" db="EMBL/GenBank/DDBJ databases">
        <title>Fulvivirga sp. S481 isolated from sea water.</title>
        <authorList>
            <person name="Bae S.S."/>
            <person name="Baek K."/>
        </authorList>
    </citation>
    <scope>NUCLEOTIDE SEQUENCE</scope>
    <source>
        <strain evidence="3">S481</strain>
    </source>
</reference>
<evidence type="ECO:0000313" key="3">
    <source>
        <dbReference type="EMBL" id="QSE98827.1"/>
    </source>
</evidence>
<dbReference type="PANTHER" id="PTHR44520">
    <property type="entry name" value="RESPONSE REGULATOR RCP1-RELATED"/>
    <property type="match status" value="1"/>
</dbReference>
<protein>
    <submittedName>
        <fullName evidence="3">Response regulator</fullName>
    </submittedName>
</protein>
<dbReference type="SMART" id="SM00448">
    <property type="entry name" value="REC"/>
    <property type="match status" value="1"/>
</dbReference>
<feature type="modified residue" description="4-aspartylphosphate" evidence="1">
    <location>
        <position position="68"/>
    </location>
</feature>
<keyword evidence="1" id="KW-0597">Phosphoprotein</keyword>
<proteinExistence type="predicted"/>
<dbReference type="InterPro" id="IPR001789">
    <property type="entry name" value="Sig_transdc_resp-reg_receiver"/>
</dbReference>
<gene>
    <name evidence="3" type="ORF">JR347_07035</name>
</gene>
<dbReference type="CDD" id="cd17557">
    <property type="entry name" value="REC_Rcp-like"/>
    <property type="match status" value="1"/>
</dbReference>
<feature type="domain" description="Response regulatory" evidence="2">
    <location>
        <begin position="9"/>
        <end position="135"/>
    </location>
</feature>
<sequence>MINESNIVQILLVEDREEDGELALMGLESLVNNIKWVKDGAEALDFLFGRGMYEGRSINEQPRLILLDINLPKVNGLEVLKEIRSNPITKAIPVTILTTSKDEKDIYEAYNLGVNSYISKPVSFDQFSKTVKEVGMYWLVINTPHINQSS</sequence>
<keyword evidence="4" id="KW-1185">Reference proteome</keyword>
<organism evidence="3 4">
    <name type="scientific">Fulvivirga lutea</name>
    <dbReference type="NCBI Taxonomy" id="2810512"/>
    <lineage>
        <taxon>Bacteria</taxon>
        <taxon>Pseudomonadati</taxon>
        <taxon>Bacteroidota</taxon>
        <taxon>Cytophagia</taxon>
        <taxon>Cytophagales</taxon>
        <taxon>Fulvivirgaceae</taxon>
        <taxon>Fulvivirga</taxon>
    </lineage>
</organism>
<dbReference type="InterPro" id="IPR052893">
    <property type="entry name" value="TCS_response_regulator"/>
</dbReference>
<dbReference type="GO" id="GO:0000160">
    <property type="term" value="P:phosphorelay signal transduction system"/>
    <property type="evidence" value="ECO:0007669"/>
    <property type="project" value="InterPro"/>
</dbReference>
<name>A0A974WKE0_9BACT</name>
<evidence type="ECO:0000313" key="4">
    <source>
        <dbReference type="Proteomes" id="UP000662783"/>
    </source>
</evidence>